<dbReference type="EMBL" id="NNRL01000163">
    <property type="protein sequence ID" value="OYR10397.1"/>
    <property type="molecule type" value="Genomic_DNA"/>
</dbReference>
<reference evidence="1 2" key="1">
    <citation type="submission" date="2017-07" db="EMBL/GenBank/DDBJ databases">
        <title>Phylogenetic study on the rhizospheric bacterium Ochrobactrum sp. A44.</title>
        <authorList>
            <person name="Krzyzanowska D.M."/>
            <person name="Ossowicki A."/>
            <person name="Rajewska M."/>
            <person name="Maciag T."/>
            <person name="Kaczynski Z."/>
            <person name="Czerwicka M."/>
            <person name="Jafra S."/>
        </authorList>
    </citation>
    <scope>NUCLEOTIDE SEQUENCE [LARGE SCALE GENOMIC DNA]</scope>
    <source>
        <strain evidence="1 2">OgA9a</strain>
    </source>
</reference>
<comment type="caution">
    <text evidence="1">The sequence shown here is derived from an EMBL/GenBank/DDBJ whole genome shotgun (WGS) entry which is preliminary data.</text>
</comment>
<protein>
    <submittedName>
        <fullName evidence="1">Uncharacterized protein</fullName>
    </submittedName>
</protein>
<accession>A0A256F6A5</accession>
<keyword evidence="2" id="KW-1185">Reference proteome</keyword>
<dbReference type="Proteomes" id="UP000216478">
    <property type="component" value="Unassembled WGS sequence"/>
</dbReference>
<sequence>MIVFDVVTFVMPSVTFVERPRDDAVLTAHRVHAKAKILL</sequence>
<gene>
    <name evidence="1" type="ORF">CEV33_1858</name>
</gene>
<organism evidence="1 2">
    <name type="scientific">Brucella grignonensis</name>
    <dbReference type="NCBI Taxonomy" id="94627"/>
    <lineage>
        <taxon>Bacteria</taxon>
        <taxon>Pseudomonadati</taxon>
        <taxon>Pseudomonadota</taxon>
        <taxon>Alphaproteobacteria</taxon>
        <taxon>Hyphomicrobiales</taxon>
        <taxon>Brucellaceae</taxon>
        <taxon>Brucella/Ochrobactrum group</taxon>
        <taxon>Brucella</taxon>
    </lineage>
</organism>
<name>A0A256F6A5_9HYPH</name>
<dbReference type="AlphaFoldDB" id="A0A256F6A5"/>
<evidence type="ECO:0000313" key="1">
    <source>
        <dbReference type="EMBL" id="OYR10397.1"/>
    </source>
</evidence>
<proteinExistence type="predicted"/>
<evidence type="ECO:0000313" key="2">
    <source>
        <dbReference type="Proteomes" id="UP000216478"/>
    </source>
</evidence>